<dbReference type="OrthoDB" id="6717149at2"/>
<evidence type="ECO:0000313" key="2">
    <source>
        <dbReference type="Proteomes" id="UP000297834"/>
    </source>
</evidence>
<accession>A0A4Y7XBT9</accession>
<reference evidence="1 2" key="1">
    <citation type="submission" date="2019-03" db="EMBL/GenBank/DDBJ databases">
        <title>Alkanindiges illinoisensis: a potential pathogenic isolated from ascites of a gastric cancer patient with abdominal metastasis.</title>
        <authorList>
            <person name="Hu X."/>
            <person name="Yang B."/>
            <person name="Yan X."/>
            <person name="Lin L."/>
            <person name="Zhao H."/>
            <person name="Zhou F."/>
            <person name="Su B."/>
            <person name="Chen J."/>
            <person name="Rui Y."/>
            <person name="Wang Q."/>
            <person name="Zheng L."/>
        </authorList>
    </citation>
    <scope>NUCLEOTIDE SEQUENCE [LARGE SCALE GENOMIC DNA]</scope>
    <source>
        <strain evidence="1 2">NFYY 23406</strain>
    </source>
</reference>
<evidence type="ECO:0000313" key="1">
    <source>
        <dbReference type="EMBL" id="TEU24993.1"/>
    </source>
</evidence>
<comment type="caution">
    <text evidence="1">The sequence shown here is derived from an EMBL/GenBank/DDBJ whole genome shotgun (WGS) entry which is preliminary data.</text>
</comment>
<protein>
    <submittedName>
        <fullName evidence="1">Uncharacterized protein</fullName>
    </submittedName>
</protein>
<sequence length="231" mass="24504">MINTALITGKVSTIARAVIPGAAYPAAGNPGRLFSVSLLAGMLLLSGCNNSLDLRSRSQEPAEDSALDHANMQSARASALSITEAASAERYINNQDVMHTTFNESKTNVQAVPSESLVKQFAGRYTGQVPCTVQSLACSSDKVDMTLTLLPDGSAIRTLAAQGKVNAMLDKEVAAWTVSANGQNIMLILPNHEIWSFKKIGLNQLQFQPNASAMVEPAEALGQYSMMASNS</sequence>
<keyword evidence="2" id="KW-1185">Reference proteome</keyword>
<gene>
    <name evidence="1" type="ORF">E2B99_10565</name>
</gene>
<dbReference type="Proteomes" id="UP000297834">
    <property type="component" value="Unassembled WGS sequence"/>
</dbReference>
<dbReference type="RefSeq" id="WP_134244908.1">
    <property type="nucleotide sequence ID" value="NZ_SNTY01000047.1"/>
</dbReference>
<organism evidence="1 2">
    <name type="scientific">Alkanindiges illinoisensis</name>
    <dbReference type="NCBI Taxonomy" id="197183"/>
    <lineage>
        <taxon>Bacteria</taxon>
        <taxon>Pseudomonadati</taxon>
        <taxon>Pseudomonadota</taxon>
        <taxon>Gammaproteobacteria</taxon>
        <taxon>Moraxellales</taxon>
        <taxon>Moraxellaceae</taxon>
        <taxon>Alkanindiges</taxon>
    </lineage>
</organism>
<name>A0A4Y7XBT9_9GAMM</name>
<dbReference type="EMBL" id="SNTY01000047">
    <property type="protein sequence ID" value="TEU24993.1"/>
    <property type="molecule type" value="Genomic_DNA"/>
</dbReference>
<dbReference type="AlphaFoldDB" id="A0A4Y7XBT9"/>
<proteinExistence type="predicted"/>